<evidence type="ECO:0000256" key="1">
    <source>
        <dbReference type="SAM" id="MobiDB-lite"/>
    </source>
</evidence>
<protein>
    <recommendedName>
        <fullName evidence="4">Transposase</fullName>
    </recommendedName>
</protein>
<evidence type="ECO:0008006" key="4">
    <source>
        <dbReference type="Google" id="ProtNLM"/>
    </source>
</evidence>
<gene>
    <name evidence="2" type="ORF">GCM10022384_33140</name>
</gene>
<comment type="caution">
    <text evidence="2">The sequence shown here is derived from an EMBL/GenBank/DDBJ whole genome shotgun (WGS) entry which is preliminary data.</text>
</comment>
<accession>A0ABP7QES5</accession>
<evidence type="ECO:0000313" key="2">
    <source>
        <dbReference type="EMBL" id="GAA3981317.1"/>
    </source>
</evidence>
<name>A0ABP7QES5_9ACTN</name>
<evidence type="ECO:0000313" key="3">
    <source>
        <dbReference type="Proteomes" id="UP001500034"/>
    </source>
</evidence>
<feature type="region of interest" description="Disordered" evidence="1">
    <location>
        <begin position="112"/>
        <end position="134"/>
    </location>
</feature>
<sequence length="134" mass="13932">MEAGLAKVRHDAAAREDLVTTWPDSGGAGSRMFTKTDVHRGADLLQTRPPVEADLPAAAGRRQPGRAQELLLARLPGTCLIAAHQQLGGPIVLVRDNLNVHGAAGLGFARLSGGTGRPRRTAGGYTPDGAAEHT</sequence>
<organism evidence="2 3">
    <name type="scientific">Streptomyces marokkonensis</name>
    <dbReference type="NCBI Taxonomy" id="324855"/>
    <lineage>
        <taxon>Bacteria</taxon>
        <taxon>Bacillati</taxon>
        <taxon>Actinomycetota</taxon>
        <taxon>Actinomycetes</taxon>
        <taxon>Kitasatosporales</taxon>
        <taxon>Streptomycetaceae</taxon>
        <taxon>Streptomyces</taxon>
    </lineage>
</organism>
<dbReference type="Proteomes" id="UP001500034">
    <property type="component" value="Unassembled WGS sequence"/>
</dbReference>
<dbReference type="EMBL" id="BAABCQ010000057">
    <property type="protein sequence ID" value="GAA3981317.1"/>
    <property type="molecule type" value="Genomic_DNA"/>
</dbReference>
<reference evidence="3" key="1">
    <citation type="journal article" date="2019" name="Int. J. Syst. Evol. Microbiol.">
        <title>The Global Catalogue of Microorganisms (GCM) 10K type strain sequencing project: providing services to taxonomists for standard genome sequencing and annotation.</title>
        <authorList>
            <consortium name="The Broad Institute Genomics Platform"/>
            <consortium name="The Broad Institute Genome Sequencing Center for Infectious Disease"/>
            <person name="Wu L."/>
            <person name="Ma J."/>
        </authorList>
    </citation>
    <scope>NUCLEOTIDE SEQUENCE [LARGE SCALE GENOMIC DNA]</scope>
    <source>
        <strain evidence="3">JCM 17027</strain>
    </source>
</reference>
<proteinExistence type="predicted"/>
<keyword evidence="3" id="KW-1185">Reference proteome</keyword>